<evidence type="ECO:0000313" key="2">
    <source>
        <dbReference type="EMBL" id="GEO05510.1"/>
    </source>
</evidence>
<protein>
    <recommendedName>
        <fullName evidence="4">Bacterial mobilisation domain-containing protein</fullName>
    </recommendedName>
</protein>
<reference evidence="2 3" key="1">
    <citation type="submission" date="2019-07" db="EMBL/GenBank/DDBJ databases">
        <title>Whole genome shotgun sequence of Adhaeribacter aerolatus NBRC 106133.</title>
        <authorList>
            <person name="Hosoyama A."/>
            <person name="Uohara A."/>
            <person name="Ohji S."/>
            <person name="Ichikawa N."/>
        </authorList>
    </citation>
    <scope>NUCLEOTIDE SEQUENCE [LARGE SCALE GENOMIC DNA]</scope>
    <source>
        <strain evidence="2 3">NBRC 106133</strain>
    </source>
</reference>
<comment type="caution">
    <text evidence="2">The sequence shown here is derived from an EMBL/GenBank/DDBJ whole genome shotgun (WGS) entry which is preliminary data.</text>
</comment>
<feature type="region of interest" description="Disordered" evidence="1">
    <location>
        <begin position="1"/>
        <end position="29"/>
    </location>
</feature>
<feature type="compositionally biased region" description="Basic and acidic residues" evidence="1">
    <location>
        <begin position="1"/>
        <end position="10"/>
    </location>
</feature>
<name>A0A512B0M2_9BACT</name>
<evidence type="ECO:0000313" key="3">
    <source>
        <dbReference type="Proteomes" id="UP000321532"/>
    </source>
</evidence>
<keyword evidence="3" id="KW-1185">Reference proteome</keyword>
<feature type="compositionally biased region" description="Basic and acidic residues" evidence="1">
    <location>
        <begin position="19"/>
        <end position="29"/>
    </location>
</feature>
<gene>
    <name evidence="2" type="ORF">AAE02nite_31740</name>
</gene>
<proteinExistence type="predicted"/>
<accession>A0A512B0M2</accession>
<evidence type="ECO:0000256" key="1">
    <source>
        <dbReference type="SAM" id="MobiDB-lite"/>
    </source>
</evidence>
<dbReference type="RefSeq" id="WP_146899645.1">
    <property type="nucleotide sequence ID" value="NZ_BJYS01000024.1"/>
</dbReference>
<dbReference type="AlphaFoldDB" id="A0A512B0M2"/>
<dbReference type="Proteomes" id="UP000321532">
    <property type="component" value="Unassembled WGS sequence"/>
</dbReference>
<sequence>MEKEEPASERKKGRGGRKPKPDHERAKNDIHFRVTDAELKYFEELFLKSSYNSKSDMFHDMAFNKTLRIKDSTGVILATEMQNLIREIKDIGTNYNQVVKKVNSLTQAKPVPPELTKLIWLTEKLEEKQNEFYKIILQLREKWLQG</sequence>
<evidence type="ECO:0008006" key="4">
    <source>
        <dbReference type="Google" id="ProtNLM"/>
    </source>
</evidence>
<dbReference type="InterPro" id="IPR045788">
    <property type="entry name" value="MobC_2"/>
</dbReference>
<organism evidence="2 3">
    <name type="scientific">Adhaeribacter aerolatus</name>
    <dbReference type="NCBI Taxonomy" id="670289"/>
    <lineage>
        <taxon>Bacteria</taxon>
        <taxon>Pseudomonadati</taxon>
        <taxon>Bacteroidota</taxon>
        <taxon>Cytophagia</taxon>
        <taxon>Cytophagales</taxon>
        <taxon>Hymenobacteraceae</taxon>
        <taxon>Adhaeribacter</taxon>
    </lineage>
</organism>
<dbReference type="EMBL" id="BJYS01000024">
    <property type="protein sequence ID" value="GEO05510.1"/>
    <property type="molecule type" value="Genomic_DNA"/>
</dbReference>
<dbReference type="OrthoDB" id="950459at2"/>
<dbReference type="Pfam" id="PF19514">
    <property type="entry name" value="MobC_2"/>
    <property type="match status" value="1"/>
</dbReference>